<reference evidence="13" key="1">
    <citation type="journal article" date="2017" name="Mitochondrial DNA Part B Resour">
        <title>Mitochondrial genome of Dinophilus gyrociliatus (Annelida: Dinophilidae).</title>
        <authorList>
            <person name="David K.T."/>
            <person name="Halanych K.M."/>
        </authorList>
    </citation>
    <scope>NUCLEOTIDE SEQUENCE</scope>
</reference>
<keyword evidence="7 12" id="KW-1133">Transmembrane helix</keyword>
<geneLocation type="mitochondrion" evidence="13"/>
<dbReference type="SUPFAM" id="SSF81336">
    <property type="entry name" value="F1F0 ATP synthase subunit A"/>
    <property type="match status" value="1"/>
</dbReference>
<evidence type="ECO:0000256" key="1">
    <source>
        <dbReference type="ARBA" id="ARBA00004141"/>
    </source>
</evidence>
<proteinExistence type="inferred from homology"/>
<feature type="transmembrane region" description="Helical" evidence="12">
    <location>
        <begin position="70"/>
        <end position="93"/>
    </location>
</feature>
<evidence type="ECO:0000256" key="3">
    <source>
        <dbReference type="ARBA" id="ARBA00022448"/>
    </source>
</evidence>
<keyword evidence="6" id="KW-0375">Hydrogen ion transport</keyword>
<evidence type="ECO:0000256" key="4">
    <source>
        <dbReference type="ARBA" id="ARBA00022547"/>
    </source>
</evidence>
<dbReference type="InterPro" id="IPR023011">
    <property type="entry name" value="ATP_synth_F0_asu_AS"/>
</dbReference>
<keyword evidence="10" id="KW-0066">ATP synthesis</keyword>
<feature type="transmembrane region" description="Helical" evidence="12">
    <location>
        <begin position="16"/>
        <end position="36"/>
    </location>
</feature>
<dbReference type="InterPro" id="IPR000568">
    <property type="entry name" value="ATP_synth_F0_asu"/>
</dbReference>
<dbReference type="NCBIfam" id="TIGR01131">
    <property type="entry name" value="ATP_synt_6_or_A"/>
    <property type="match status" value="1"/>
</dbReference>
<dbReference type="InterPro" id="IPR045083">
    <property type="entry name" value="ATP_synth_F0_asu_bact/mt"/>
</dbReference>
<feature type="transmembrane region" description="Helical" evidence="12">
    <location>
        <begin position="161"/>
        <end position="179"/>
    </location>
</feature>
<feature type="transmembrane region" description="Helical" evidence="12">
    <location>
        <begin position="199"/>
        <end position="224"/>
    </location>
</feature>
<sequence>MLMDIFSSFDPNISSLSHMSILPLMLMTTPFLLMLYKNNLSLNSFSMNSILSIMNEQTGRTNSKMILTSSIIFSSLFLTIIVVNLLGMVPYFFSFTSHLFFSLSLGLPLWLALLISSAIYKPKHFVAHFLPGGAPDWLNPFLVLIELLSTAVRPITLSFRLAANMTAGHVVIALLATYLEPTIFNIPNMSMFFLMGTQAFYFLFEVAICLIQAYIFCLLLTLYADDHPM</sequence>
<gene>
    <name evidence="13" type="primary">ATP6</name>
</gene>
<evidence type="ECO:0000256" key="8">
    <source>
        <dbReference type="ARBA" id="ARBA00023065"/>
    </source>
</evidence>
<evidence type="ECO:0000313" key="13">
    <source>
        <dbReference type="EMBL" id="AUW35239.1"/>
    </source>
</evidence>
<name>A0A343TAR5_9ANNE</name>
<evidence type="ECO:0000256" key="7">
    <source>
        <dbReference type="ARBA" id="ARBA00022989"/>
    </source>
</evidence>
<comment type="similarity">
    <text evidence="2">Belongs to the ATPase A chain family.</text>
</comment>
<dbReference type="InterPro" id="IPR035908">
    <property type="entry name" value="F0_ATP_A_sf"/>
</dbReference>
<dbReference type="PANTHER" id="PTHR11410:SF0">
    <property type="entry name" value="ATP SYNTHASE SUBUNIT A"/>
    <property type="match status" value="1"/>
</dbReference>
<dbReference type="Pfam" id="PF00119">
    <property type="entry name" value="ATP-synt_A"/>
    <property type="match status" value="1"/>
</dbReference>
<evidence type="ECO:0000256" key="5">
    <source>
        <dbReference type="ARBA" id="ARBA00022692"/>
    </source>
</evidence>
<evidence type="ECO:0000256" key="6">
    <source>
        <dbReference type="ARBA" id="ARBA00022781"/>
    </source>
</evidence>
<dbReference type="AlphaFoldDB" id="A0A343TAR5"/>
<keyword evidence="5 12" id="KW-0812">Transmembrane</keyword>
<keyword evidence="4" id="KW-0138">CF(0)</keyword>
<dbReference type="PANTHER" id="PTHR11410">
    <property type="entry name" value="ATP SYNTHASE SUBUNIT A"/>
    <property type="match status" value="1"/>
</dbReference>
<dbReference type="EMBL" id="MG428625">
    <property type="protein sequence ID" value="AUW35239.1"/>
    <property type="molecule type" value="Genomic_DNA"/>
</dbReference>
<dbReference type="PROSITE" id="PS00449">
    <property type="entry name" value="ATPASE_A"/>
    <property type="match status" value="1"/>
</dbReference>
<keyword evidence="9 12" id="KW-0472">Membrane</keyword>
<dbReference type="Gene3D" id="1.20.120.220">
    <property type="entry name" value="ATP synthase, F0 complex, subunit A"/>
    <property type="match status" value="1"/>
</dbReference>
<keyword evidence="3" id="KW-0813">Transport</keyword>
<evidence type="ECO:0000256" key="10">
    <source>
        <dbReference type="ARBA" id="ARBA00023310"/>
    </source>
</evidence>
<evidence type="ECO:0000256" key="2">
    <source>
        <dbReference type="ARBA" id="ARBA00006810"/>
    </source>
</evidence>
<dbReference type="PRINTS" id="PR00123">
    <property type="entry name" value="ATPASEA"/>
</dbReference>
<feature type="transmembrane region" description="Helical" evidence="12">
    <location>
        <begin position="99"/>
        <end position="120"/>
    </location>
</feature>
<accession>A0A343TAR5</accession>
<dbReference type="GO" id="GO:0046933">
    <property type="term" value="F:proton-transporting ATP synthase activity, rotational mechanism"/>
    <property type="evidence" value="ECO:0007669"/>
    <property type="project" value="TreeGrafter"/>
</dbReference>
<dbReference type="GO" id="GO:0045259">
    <property type="term" value="C:proton-transporting ATP synthase complex"/>
    <property type="evidence" value="ECO:0007669"/>
    <property type="project" value="UniProtKB-KW"/>
</dbReference>
<dbReference type="CDD" id="cd00310">
    <property type="entry name" value="ATP-synt_Fo_a_6"/>
    <property type="match status" value="1"/>
</dbReference>
<evidence type="ECO:0000256" key="12">
    <source>
        <dbReference type="SAM" id="Phobius"/>
    </source>
</evidence>
<evidence type="ECO:0000256" key="11">
    <source>
        <dbReference type="RuleBase" id="RU004450"/>
    </source>
</evidence>
<evidence type="ECO:0000256" key="9">
    <source>
        <dbReference type="ARBA" id="ARBA00023136"/>
    </source>
</evidence>
<protein>
    <recommendedName>
        <fullName evidence="11">ATP synthase subunit a</fullName>
    </recommendedName>
</protein>
<organism evidence="13">
    <name type="scientific">Dinophilus gyrociliatus</name>
    <dbReference type="NCBI Taxonomy" id="120995"/>
    <lineage>
        <taxon>Eukaryota</taxon>
        <taxon>Metazoa</taxon>
        <taxon>Spiralia</taxon>
        <taxon>Lophotrochozoa</taxon>
        <taxon>Annelida</taxon>
        <taxon>Polychaeta</taxon>
        <taxon>Polychaeta incertae sedis</taxon>
        <taxon>Dinophilidae</taxon>
        <taxon>Dinophilus</taxon>
    </lineage>
</organism>
<keyword evidence="13" id="KW-0496">Mitochondrion</keyword>
<keyword evidence="8" id="KW-0406">Ion transport</keyword>
<dbReference type="GO" id="GO:0005743">
    <property type="term" value="C:mitochondrial inner membrane"/>
    <property type="evidence" value="ECO:0007669"/>
    <property type="project" value="UniProtKB-SubCell"/>
</dbReference>
<comment type="subcellular location">
    <subcellularLocation>
        <location evidence="1">Membrane</location>
        <topology evidence="1">Multi-pass membrane protein</topology>
    </subcellularLocation>
    <subcellularLocation>
        <location evidence="11">Mitochondrion inner membrane</location>
        <topology evidence="11">Multi-pass membrane protein</topology>
    </subcellularLocation>
</comment>